<reference evidence="1 2" key="1">
    <citation type="submission" date="2021-06" db="EMBL/GenBank/DDBJ databases">
        <title>Caerostris extrusa draft genome.</title>
        <authorList>
            <person name="Kono N."/>
            <person name="Arakawa K."/>
        </authorList>
    </citation>
    <scope>NUCLEOTIDE SEQUENCE [LARGE SCALE GENOMIC DNA]</scope>
</reference>
<evidence type="ECO:0000313" key="2">
    <source>
        <dbReference type="Proteomes" id="UP001054945"/>
    </source>
</evidence>
<proteinExistence type="predicted"/>
<organism evidence="1 2">
    <name type="scientific">Caerostris extrusa</name>
    <name type="common">Bark spider</name>
    <name type="synonym">Caerostris bankana</name>
    <dbReference type="NCBI Taxonomy" id="172846"/>
    <lineage>
        <taxon>Eukaryota</taxon>
        <taxon>Metazoa</taxon>
        <taxon>Ecdysozoa</taxon>
        <taxon>Arthropoda</taxon>
        <taxon>Chelicerata</taxon>
        <taxon>Arachnida</taxon>
        <taxon>Araneae</taxon>
        <taxon>Araneomorphae</taxon>
        <taxon>Entelegynae</taxon>
        <taxon>Araneoidea</taxon>
        <taxon>Araneidae</taxon>
        <taxon>Caerostris</taxon>
    </lineage>
</organism>
<dbReference type="AlphaFoldDB" id="A0AAV4XT49"/>
<evidence type="ECO:0000313" key="1">
    <source>
        <dbReference type="EMBL" id="GIY98380.1"/>
    </source>
</evidence>
<dbReference type="Proteomes" id="UP001054945">
    <property type="component" value="Unassembled WGS sequence"/>
</dbReference>
<gene>
    <name evidence="1" type="ORF">CEXT_357951</name>
</gene>
<accession>A0AAV4XT49</accession>
<comment type="caution">
    <text evidence="1">The sequence shown here is derived from an EMBL/GenBank/DDBJ whole genome shotgun (WGS) entry which is preliminary data.</text>
</comment>
<protein>
    <submittedName>
        <fullName evidence="1">Uncharacterized protein</fullName>
    </submittedName>
</protein>
<name>A0AAV4XT49_CAEEX</name>
<sequence>MDFLALILRGSVCRKSLPKKQLNFGVEWLLFLMAAHLRSAWRKFSEEALIVHTLCQKIFGNRLGEECGGFFSWAEGGRGGFGKFKCGW</sequence>
<keyword evidence="2" id="KW-1185">Reference proteome</keyword>
<dbReference type="EMBL" id="BPLR01018283">
    <property type="protein sequence ID" value="GIY98380.1"/>
    <property type="molecule type" value="Genomic_DNA"/>
</dbReference>